<dbReference type="InterPro" id="IPR042178">
    <property type="entry name" value="Serpin_sf_1"/>
</dbReference>
<dbReference type="Pfam" id="PF00079">
    <property type="entry name" value="Serpin"/>
    <property type="match status" value="1"/>
</dbReference>
<dbReference type="Gene3D" id="3.30.497.10">
    <property type="entry name" value="Antithrombin, subunit I, domain 2"/>
    <property type="match status" value="1"/>
</dbReference>
<evidence type="ECO:0000256" key="1">
    <source>
        <dbReference type="RuleBase" id="RU000411"/>
    </source>
</evidence>
<dbReference type="GO" id="GO:0004867">
    <property type="term" value="F:serine-type endopeptidase inhibitor activity"/>
    <property type="evidence" value="ECO:0007669"/>
    <property type="project" value="InterPro"/>
</dbReference>
<accession>A0A5B8XRU4</accession>
<dbReference type="InterPro" id="IPR000215">
    <property type="entry name" value="Serpin_fam"/>
</dbReference>
<dbReference type="PROSITE" id="PS00284">
    <property type="entry name" value="SERPIN"/>
    <property type="match status" value="1"/>
</dbReference>
<dbReference type="EMBL" id="CP042467">
    <property type="protein sequence ID" value="QED28235.1"/>
    <property type="molecule type" value="Genomic_DNA"/>
</dbReference>
<dbReference type="SMART" id="SM00093">
    <property type="entry name" value="SERPIN"/>
    <property type="match status" value="1"/>
</dbReference>
<keyword evidence="5" id="KW-1185">Reference proteome</keyword>
<gene>
    <name evidence="4" type="ORF">FRD01_13525</name>
</gene>
<dbReference type="SUPFAM" id="SSF56574">
    <property type="entry name" value="Serpins"/>
    <property type="match status" value="1"/>
</dbReference>
<dbReference type="Gene3D" id="2.30.39.10">
    <property type="entry name" value="Alpha-1-antitrypsin, domain 1"/>
    <property type="match status" value="1"/>
</dbReference>
<feature type="region of interest" description="Disordered" evidence="2">
    <location>
        <begin position="38"/>
        <end position="79"/>
    </location>
</feature>
<dbReference type="GO" id="GO:0005615">
    <property type="term" value="C:extracellular space"/>
    <property type="evidence" value="ECO:0007669"/>
    <property type="project" value="InterPro"/>
</dbReference>
<feature type="domain" description="Serpin" evidence="3">
    <location>
        <begin position="115"/>
        <end position="479"/>
    </location>
</feature>
<dbReference type="PANTHER" id="PTHR11461:SF211">
    <property type="entry name" value="GH10112P-RELATED"/>
    <property type="match status" value="1"/>
</dbReference>
<organism evidence="4 5">
    <name type="scientific">Microvenator marinus</name>
    <dbReference type="NCBI Taxonomy" id="2600177"/>
    <lineage>
        <taxon>Bacteria</taxon>
        <taxon>Deltaproteobacteria</taxon>
        <taxon>Bradymonadales</taxon>
        <taxon>Microvenatoraceae</taxon>
        <taxon>Microvenator</taxon>
    </lineage>
</organism>
<dbReference type="PANTHER" id="PTHR11461">
    <property type="entry name" value="SERINE PROTEASE INHIBITOR, SERPIN"/>
    <property type="match status" value="1"/>
</dbReference>
<evidence type="ECO:0000256" key="2">
    <source>
        <dbReference type="SAM" id="MobiDB-lite"/>
    </source>
</evidence>
<proteinExistence type="inferred from homology"/>
<dbReference type="InterPro" id="IPR042185">
    <property type="entry name" value="Serpin_sf_2"/>
</dbReference>
<sequence length="480" mass="51380">MAWMMLYIGSNDGLLIFNGAPMKPYLPLLLALSLAACGDSDSQTPDTPNNTNGTNNQTIQTNNQTTTNNGSNNGSNNTVAPEFETARSELSRVTSPNLPAGHLEQLVDGNTEFALDLLKEVGPAEAGNLVFSPHSISTALGMTHAGARNATETAIASTMHYTLPQTDLHPAFNALALELESRGQGASASDGTPFKLNINNALWLRTGTTFEPAFLDVLGQYYGAGVNLLNFPADADGSRIIINEWVADQTEDMIQDLLAPNSITPDTVAVLTNAIYFNASWRVVFPEDSPDATFTLGDGTEVSVPTMSQMESFGHVERADYHMVELPYDGQEVSFVALLPKNMSVQDLESGLTATELSDAFGALQTKTVDLSMPKFKFETPLGLAETLQTLGMTEAFSANADFSGMTPDLNLAIGDVIHKAIIDVNEKGTEAAAATAVVIVDTSVPVADVELDLNRPFLFLIRDVETNAILFLGRLADPR</sequence>
<evidence type="ECO:0000313" key="4">
    <source>
        <dbReference type="EMBL" id="QED28235.1"/>
    </source>
</evidence>
<dbReference type="InterPro" id="IPR023795">
    <property type="entry name" value="Serpin_CS"/>
</dbReference>
<dbReference type="KEGG" id="bbae:FRD01_13525"/>
<dbReference type="InterPro" id="IPR036186">
    <property type="entry name" value="Serpin_sf"/>
</dbReference>
<evidence type="ECO:0000259" key="3">
    <source>
        <dbReference type="SMART" id="SM00093"/>
    </source>
</evidence>
<dbReference type="Proteomes" id="UP000321595">
    <property type="component" value="Chromosome"/>
</dbReference>
<feature type="compositionally biased region" description="Low complexity" evidence="2">
    <location>
        <begin position="49"/>
        <end position="78"/>
    </location>
</feature>
<protein>
    <submittedName>
        <fullName evidence="4">Serpin family protein</fullName>
    </submittedName>
</protein>
<dbReference type="AlphaFoldDB" id="A0A5B8XRU4"/>
<dbReference type="OrthoDB" id="9764871at2"/>
<dbReference type="CDD" id="cd19590">
    <property type="entry name" value="serpin_thermopin-like"/>
    <property type="match status" value="1"/>
</dbReference>
<comment type="similarity">
    <text evidence="1">Belongs to the serpin family.</text>
</comment>
<reference evidence="4 5" key="1">
    <citation type="submission" date="2019-08" db="EMBL/GenBank/DDBJ databases">
        <authorList>
            <person name="Liang Q."/>
        </authorList>
    </citation>
    <scope>NUCLEOTIDE SEQUENCE [LARGE SCALE GENOMIC DNA]</scope>
    <source>
        <strain evidence="4 5">V1718</strain>
    </source>
</reference>
<dbReference type="InterPro" id="IPR023796">
    <property type="entry name" value="Serpin_dom"/>
</dbReference>
<evidence type="ECO:0000313" key="5">
    <source>
        <dbReference type="Proteomes" id="UP000321595"/>
    </source>
</evidence>
<name>A0A5B8XRU4_9DELT</name>